<feature type="domain" description="Thioredoxin" evidence="7">
    <location>
        <begin position="1"/>
        <end position="112"/>
    </location>
</feature>
<evidence type="ECO:0000313" key="9">
    <source>
        <dbReference type="Proteomes" id="UP000288279"/>
    </source>
</evidence>
<dbReference type="Pfam" id="PF00085">
    <property type="entry name" value="Thioredoxin"/>
    <property type="match status" value="1"/>
</dbReference>
<dbReference type="PRINTS" id="PR00421">
    <property type="entry name" value="THIOREDOXIN"/>
</dbReference>
<dbReference type="Pfam" id="PF14561">
    <property type="entry name" value="TPR_20"/>
    <property type="match status" value="1"/>
</dbReference>
<keyword evidence="9" id="KW-1185">Reference proteome</keyword>
<accession>A0A432ZM52</accession>
<keyword evidence="4" id="KW-1015">Disulfide bond</keyword>
<dbReference type="EMBL" id="PIQG01000001">
    <property type="protein sequence ID" value="RUO78957.1"/>
    <property type="molecule type" value="Genomic_DNA"/>
</dbReference>
<dbReference type="SUPFAM" id="SSF52833">
    <property type="entry name" value="Thioredoxin-like"/>
    <property type="match status" value="1"/>
</dbReference>
<dbReference type="Gene3D" id="1.25.40.10">
    <property type="entry name" value="Tetratricopeptide repeat domain"/>
    <property type="match status" value="2"/>
</dbReference>
<protein>
    <recommendedName>
        <fullName evidence="6">Thioredoxin</fullName>
    </recommendedName>
</protein>
<dbReference type="PROSITE" id="PS51352">
    <property type="entry name" value="THIOREDOXIN_2"/>
    <property type="match status" value="1"/>
</dbReference>
<dbReference type="InterPro" id="IPR011990">
    <property type="entry name" value="TPR-like_helical_dom_sf"/>
</dbReference>
<evidence type="ECO:0000256" key="4">
    <source>
        <dbReference type="ARBA" id="ARBA00023157"/>
    </source>
</evidence>
<dbReference type="GO" id="GO:0006950">
    <property type="term" value="P:response to stress"/>
    <property type="evidence" value="ECO:0007669"/>
    <property type="project" value="UniProtKB-ARBA"/>
</dbReference>
<dbReference type="InterPro" id="IPR017937">
    <property type="entry name" value="Thioredoxin_CS"/>
</dbReference>
<dbReference type="SUPFAM" id="SSF48452">
    <property type="entry name" value="TPR-like"/>
    <property type="match status" value="1"/>
</dbReference>
<dbReference type="PANTHER" id="PTHR43601:SF3">
    <property type="entry name" value="THIOREDOXIN, MITOCHONDRIAL"/>
    <property type="match status" value="1"/>
</dbReference>
<dbReference type="AlphaFoldDB" id="A0A432ZM52"/>
<organism evidence="8 9">
    <name type="scientific">Pseudidiomarina taiwanensis</name>
    <dbReference type="NCBI Taxonomy" id="337250"/>
    <lineage>
        <taxon>Bacteria</taxon>
        <taxon>Pseudomonadati</taxon>
        <taxon>Pseudomonadota</taxon>
        <taxon>Gammaproteobacteria</taxon>
        <taxon>Alteromonadales</taxon>
        <taxon>Idiomarinaceae</taxon>
        <taxon>Pseudidiomarina</taxon>
    </lineage>
</organism>
<evidence type="ECO:0000256" key="1">
    <source>
        <dbReference type="ARBA" id="ARBA00008987"/>
    </source>
</evidence>
<dbReference type="InterPro" id="IPR013766">
    <property type="entry name" value="Thioredoxin_domain"/>
</dbReference>
<proteinExistence type="inferred from homology"/>
<keyword evidence="5" id="KW-0676">Redox-active center</keyword>
<dbReference type="RefSeq" id="WP_126824039.1">
    <property type="nucleotide sequence ID" value="NZ_PIQG01000001.1"/>
</dbReference>
<dbReference type="Proteomes" id="UP000288279">
    <property type="component" value="Unassembled WGS sequence"/>
</dbReference>
<evidence type="ECO:0000256" key="3">
    <source>
        <dbReference type="ARBA" id="ARBA00022982"/>
    </source>
</evidence>
<dbReference type="PROSITE" id="PS00194">
    <property type="entry name" value="THIOREDOXIN_1"/>
    <property type="match status" value="1"/>
</dbReference>
<gene>
    <name evidence="8" type="primary">trxA</name>
    <name evidence="8" type="ORF">CWI83_00045</name>
</gene>
<evidence type="ECO:0000256" key="5">
    <source>
        <dbReference type="ARBA" id="ARBA00023284"/>
    </source>
</evidence>
<evidence type="ECO:0000259" key="7">
    <source>
        <dbReference type="PROSITE" id="PS51352"/>
    </source>
</evidence>
<comment type="caution">
    <text evidence="8">The sequence shown here is derived from an EMBL/GenBank/DDBJ whole genome shotgun (WGS) entry which is preliminary data.</text>
</comment>
<dbReference type="GO" id="GO:0015035">
    <property type="term" value="F:protein-disulfide reductase activity"/>
    <property type="evidence" value="ECO:0007669"/>
    <property type="project" value="UniProtKB-UniRule"/>
</dbReference>
<dbReference type="CDD" id="cd02956">
    <property type="entry name" value="ybbN"/>
    <property type="match status" value="1"/>
</dbReference>
<sequence>MNTNNIVNVTLENFQQVILVGSQDKLVMVDFWADWCEPCKQLMPVLEKIAAEYPNDLVLAKIDCEAEQQLAAQFGIRSLPTVALFKNGQAIDGFAGVEPEAAIRARLEPHLPKAEDESLTQAQALLAEENYADAYSAAKQAYDLNSERVDVRLVLAEAAARVGRIEQAKELIETISMADHDQSYHHVLSLIELAEQAADSPELRQLQQQVEAQPEQFELRLELAAKLFEVQRYEEALEHIFFVLSRELGFANAKEQALRVINSLPAGDPLAAAYRRKLYSMLY</sequence>
<dbReference type="OrthoDB" id="9790390at2"/>
<keyword evidence="2" id="KW-0813">Transport</keyword>
<evidence type="ECO:0000256" key="2">
    <source>
        <dbReference type="ARBA" id="ARBA00022448"/>
    </source>
</evidence>
<dbReference type="Gene3D" id="3.40.30.10">
    <property type="entry name" value="Glutaredoxin"/>
    <property type="match status" value="1"/>
</dbReference>
<comment type="similarity">
    <text evidence="1">Belongs to the thioredoxin family.</text>
</comment>
<keyword evidence="3" id="KW-0249">Electron transport</keyword>
<dbReference type="InterPro" id="IPR036249">
    <property type="entry name" value="Thioredoxin-like_sf"/>
</dbReference>
<dbReference type="NCBIfam" id="TIGR01068">
    <property type="entry name" value="thioredoxin"/>
    <property type="match status" value="1"/>
</dbReference>
<evidence type="ECO:0000313" key="8">
    <source>
        <dbReference type="EMBL" id="RUO78957.1"/>
    </source>
</evidence>
<dbReference type="Pfam" id="PF14559">
    <property type="entry name" value="TPR_19"/>
    <property type="match status" value="1"/>
</dbReference>
<evidence type="ECO:0000256" key="6">
    <source>
        <dbReference type="NCBIfam" id="TIGR01068"/>
    </source>
</evidence>
<reference evidence="8 9" key="1">
    <citation type="journal article" date="2011" name="Front. Microbiol.">
        <title>Genomic signatures of strain selection and enhancement in Bacillus atrophaeus var. globigii, a historical biowarfare simulant.</title>
        <authorList>
            <person name="Gibbons H.S."/>
            <person name="Broomall S.M."/>
            <person name="McNew L.A."/>
            <person name="Daligault H."/>
            <person name="Chapman C."/>
            <person name="Bruce D."/>
            <person name="Karavis M."/>
            <person name="Krepps M."/>
            <person name="McGregor P.A."/>
            <person name="Hong C."/>
            <person name="Park K.H."/>
            <person name="Akmal A."/>
            <person name="Feldman A."/>
            <person name="Lin J.S."/>
            <person name="Chang W.E."/>
            <person name="Higgs B.W."/>
            <person name="Demirev P."/>
            <person name="Lindquist J."/>
            <person name="Liem A."/>
            <person name="Fochler E."/>
            <person name="Read T.D."/>
            <person name="Tapia R."/>
            <person name="Johnson S."/>
            <person name="Bishop-Lilly K.A."/>
            <person name="Detter C."/>
            <person name="Han C."/>
            <person name="Sozhamannan S."/>
            <person name="Rosenzweig C.N."/>
            <person name="Skowronski E.W."/>
        </authorList>
    </citation>
    <scope>NUCLEOTIDE SEQUENCE [LARGE SCALE GENOMIC DNA]</scope>
    <source>
        <strain evidence="8 9">PIT1</strain>
    </source>
</reference>
<dbReference type="FunFam" id="3.40.30.10:FF:000001">
    <property type="entry name" value="Thioredoxin"/>
    <property type="match status" value="1"/>
</dbReference>
<name>A0A432ZM52_9GAMM</name>
<dbReference type="PANTHER" id="PTHR43601">
    <property type="entry name" value="THIOREDOXIN, MITOCHONDRIAL"/>
    <property type="match status" value="1"/>
</dbReference>
<dbReference type="GO" id="GO:0045454">
    <property type="term" value="P:cell redox homeostasis"/>
    <property type="evidence" value="ECO:0007669"/>
    <property type="project" value="TreeGrafter"/>
</dbReference>
<dbReference type="InterPro" id="IPR005746">
    <property type="entry name" value="Thioredoxin"/>
</dbReference>